<evidence type="ECO:0000313" key="2">
    <source>
        <dbReference type="EMBL" id="AFI03788.1"/>
    </source>
</evidence>
<keyword evidence="1" id="KW-1133">Transmembrane helix</keyword>
<feature type="transmembrane region" description="Helical" evidence="1">
    <location>
        <begin position="542"/>
        <end position="561"/>
    </location>
</feature>
<organism evidence="2 3">
    <name type="scientific">Helicobacter cetorum (strain ATCC BAA-429 / MIT 00-7128)</name>
    <dbReference type="NCBI Taxonomy" id="182217"/>
    <lineage>
        <taxon>Bacteria</taxon>
        <taxon>Pseudomonadati</taxon>
        <taxon>Campylobacterota</taxon>
        <taxon>Epsilonproteobacteria</taxon>
        <taxon>Campylobacterales</taxon>
        <taxon>Helicobacteraceae</taxon>
        <taxon>Helicobacter</taxon>
    </lineage>
</organism>
<keyword evidence="3" id="KW-1185">Reference proteome</keyword>
<feature type="transmembrane region" description="Helical" evidence="1">
    <location>
        <begin position="88"/>
        <end position="109"/>
    </location>
</feature>
<feature type="transmembrane region" description="Helical" evidence="1">
    <location>
        <begin position="44"/>
        <end position="67"/>
    </location>
</feature>
<reference evidence="3" key="1">
    <citation type="submission" date="2012-04" db="EMBL/GenBank/DDBJ databases">
        <title>Complete genome sequence of Helicobacter cetorum strain MIT 00-7128.</title>
        <authorList>
            <person name="Kersulyte D."/>
            <person name="Berg D.E."/>
        </authorList>
    </citation>
    <scope>NUCLEOTIDE SEQUENCE [LARGE SCALE GENOMIC DNA]</scope>
    <source>
        <strain evidence="3">MIT 00-7128</strain>
    </source>
</reference>
<proteinExistence type="predicted"/>
<dbReference type="HOGENOM" id="CLU_339427_0_0_7"/>
<keyword evidence="1" id="KW-0472">Membrane</keyword>
<gene>
    <name evidence="2" type="ordered locus">HCW_02535</name>
</gene>
<dbReference type="KEGG" id="hce:HCW_02535"/>
<dbReference type="AlphaFoldDB" id="I0ELG9"/>
<protein>
    <submittedName>
        <fullName evidence="2">Uncharacterized protein</fullName>
    </submittedName>
</protein>
<dbReference type="STRING" id="182217.HCW_02535"/>
<accession>I0ELG9</accession>
<dbReference type="eggNOG" id="COG2020">
    <property type="taxonomic scope" value="Bacteria"/>
</dbReference>
<evidence type="ECO:0000313" key="3">
    <source>
        <dbReference type="Proteomes" id="UP000005010"/>
    </source>
</evidence>
<keyword evidence="1" id="KW-0812">Transmembrane</keyword>
<evidence type="ECO:0000256" key="1">
    <source>
        <dbReference type="SAM" id="Phobius"/>
    </source>
</evidence>
<name>I0ELG9_HELC0</name>
<dbReference type="Proteomes" id="UP000005010">
    <property type="component" value="Chromosome"/>
</dbReference>
<feature type="transmembrane region" description="Helical" evidence="1">
    <location>
        <begin position="115"/>
        <end position="135"/>
    </location>
</feature>
<dbReference type="PATRIC" id="fig|182217.3.peg.526"/>
<dbReference type="EMBL" id="CP003479">
    <property type="protein sequence ID" value="AFI03788.1"/>
    <property type="molecule type" value="Genomic_DNA"/>
</dbReference>
<sequence length="837" mass="93466">MKTMYFLVKFLLLLCSAIAWYSSLNLFKIHGSFAFIDAFSFDKAFILFFSNIVLVQTCTIVFGSNLNQFVRARVLKTSKSYQLAKTQIYRIIALFFSAFLLLGVCNTSQDIENWVYIKMVVLFIAIMMLADKLSIEKLDTKAFMQQLKDLEQAKILIFSLTPPQALNKENTLKYQTIIQDISEFYAKYYNINIATIGQEQILLHPIGASILNQSISLSLENDTKTHFNSTHLAKLVLETDFNLCVEEADQNETLEHFQTQIKTLFSDKENKEVFANFALGLGTQPYARYIFKGDCTYVPYKMLHHFNACQSCGTLIMDDKNYEGEFYCSKTCENVEKVCEKISNTLNPILEPNQSLEAYNQMIQSNTQQNLNKTNELLSAISINSIVVPSNWVELYKPLSNTITGHGWMAELLNHRSDILSGKDASIIGDDNAKNGADRLVDNIEIQSKYCASAQRSINAAFDENGFYKYRNQQIEVPKDQYSKALELMQEKIKQGKIEGVTDPAEAKNIVRKGHFTYEEARNASKFCTKESLKYDAYRGSIAAISAFGISFVCQVAILLYRNKNITLKDALKSSLFIASKSAFKSFSIAMISMQAQRIPLLKTFLEKMISFDFNGGTIGKSLAEFGGKNTANMSKSGINSAANNVLRSNAVIALATIAVQTAPDVYKMFRGNMSGSQVIKNLVVNSASTGGAMTGAIIGGMIGAVPGAIIGGLIGGFGASILGKKAMDNMIEDDVVRVYRVFFAQMERLVVLFSMNELEIQKFQNMVECTIQENNQNEFFKLIKPNKQECIAHINAILKPLAVIIVSARPKIPPQIFDSKNNQQLGLELLNDVASA</sequence>